<accession>A0ABY0H424</accession>
<keyword evidence="3" id="KW-0732">Signal</keyword>
<proteinExistence type="predicted"/>
<dbReference type="Pfam" id="PF04478">
    <property type="entry name" value="Mid2"/>
    <property type="match status" value="1"/>
</dbReference>
<evidence type="ECO:0000256" key="1">
    <source>
        <dbReference type="SAM" id="MobiDB-lite"/>
    </source>
</evidence>
<feature type="signal peptide" evidence="3">
    <location>
        <begin position="1"/>
        <end position="22"/>
    </location>
</feature>
<feature type="domain" description="Mid2" evidence="4">
    <location>
        <begin position="207"/>
        <end position="268"/>
    </location>
</feature>
<feature type="compositionally biased region" description="Low complexity" evidence="1">
    <location>
        <begin position="71"/>
        <end position="102"/>
    </location>
</feature>
<sequence>MHHPRFDRLLMVALSVTTVAQASWLNAEIFGGVHHEGDVARRQDSTATPPDVGTTSATPPPATSTVEEENTTTTKQETIPTTTSTTTTAEEEPPTTTVRTTTTPPPEEPSTTTTTTTEDSRPTTPPPPGDDTTTTPTTGPSPPAGPTFTSGTVETSTTQEPTFVGSTTTSTGADDEIIEPSTTLSSFTSVVTEVQTITADDGNGQETVFTTSTTRTTTGATLITSTADSQRNSGMAAETKNIIIGVTVGIGGAIILGVGALMYWRLRNKQRNSEESEDLVSYGNGFGGPGTAEKPDTAGSASGRSPFQSTLESYHAPSQANTASNF</sequence>
<feature type="chain" id="PRO_5046838812" description="Mid2 domain-containing protein" evidence="3">
    <location>
        <begin position="23"/>
        <end position="326"/>
    </location>
</feature>
<feature type="compositionally biased region" description="Polar residues" evidence="1">
    <location>
        <begin position="299"/>
        <end position="326"/>
    </location>
</feature>
<keyword evidence="2" id="KW-0812">Transmembrane</keyword>
<reference evidence="5 6" key="1">
    <citation type="submission" date="2018-06" db="EMBL/GenBank/DDBJ databases">
        <title>Complete Genomes of Monosporascus.</title>
        <authorList>
            <person name="Robinson A.J."/>
            <person name="Natvig D.O."/>
        </authorList>
    </citation>
    <scope>NUCLEOTIDE SEQUENCE [LARGE SCALE GENOMIC DNA]</scope>
    <source>
        <strain evidence="5 6">CBS 609.92</strain>
    </source>
</reference>
<organism evidence="5 6">
    <name type="scientific">Monosporascus cannonballus</name>
    <dbReference type="NCBI Taxonomy" id="155416"/>
    <lineage>
        <taxon>Eukaryota</taxon>
        <taxon>Fungi</taxon>
        <taxon>Dikarya</taxon>
        <taxon>Ascomycota</taxon>
        <taxon>Pezizomycotina</taxon>
        <taxon>Sordariomycetes</taxon>
        <taxon>Xylariomycetidae</taxon>
        <taxon>Xylariales</taxon>
        <taxon>Xylariales incertae sedis</taxon>
        <taxon>Monosporascus</taxon>
    </lineage>
</organism>
<keyword evidence="2" id="KW-1133">Transmembrane helix</keyword>
<feature type="region of interest" description="Disordered" evidence="1">
    <location>
        <begin position="39"/>
        <end position="177"/>
    </location>
</feature>
<evidence type="ECO:0000313" key="5">
    <source>
        <dbReference type="EMBL" id="RYO84318.1"/>
    </source>
</evidence>
<evidence type="ECO:0000256" key="2">
    <source>
        <dbReference type="SAM" id="Phobius"/>
    </source>
</evidence>
<dbReference type="EMBL" id="QJNS01000165">
    <property type="protein sequence ID" value="RYO84318.1"/>
    <property type="molecule type" value="Genomic_DNA"/>
</dbReference>
<evidence type="ECO:0000259" key="4">
    <source>
        <dbReference type="Pfam" id="PF04478"/>
    </source>
</evidence>
<feature type="region of interest" description="Disordered" evidence="1">
    <location>
        <begin position="273"/>
        <end position="326"/>
    </location>
</feature>
<keyword evidence="6" id="KW-1185">Reference proteome</keyword>
<dbReference type="InterPro" id="IPR007567">
    <property type="entry name" value="Mid2_dom"/>
</dbReference>
<comment type="caution">
    <text evidence="5">The sequence shown here is derived from an EMBL/GenBank/DDBJ whole genome shotgun (WGS) entry which is preliminary data.</text>
</comment>
<keyword evidence="2" id="KW-0472">Membrane</keyword>
<feature type="compositionally biased region" description="Polar residues" evidence="1">
    <location>
        <begin position="159"/>
        <end position="172"/>
    </location>
</feature>
<evidence type="ECO:0000313" key="6">
    <source>
        <dbReference type="Proteomes" id="UP000294003"/>
    </source>
</evidence>
<gene>
    <name evidence="5" type="ORF">DL762_005719</name>
</gene>
<protein>
    <recommendedName>
        <fullName evidence="4">Mid2 domain-containing protein</fullName>
    </recommendedName>
</protein>
<dbReference type="Proteomes" id="UP000294003">
    <property type="component" value="Unassembled WGS sequence"/>
</dbReference>
<feature type="transmembrane region" description="Helical" evidence="2">
    <location>
        <begin position="242"/>
        <end position="264"/>
    </location>
</feature>
<evidence type="ECO:0000256" key="3">
    <source>
        <dbReference type="SAM" id="SignalP"/>
    </source>
</evidence>
<feature type="compositionally biased region" description="Low complexity" evidence="1">
    <location>
        <begin position="146"/>
        <end position="158"/>
    </location>
</feature>
<name>A0ABY0H424_9PEZI</name>